<gene>
    <name evidence="32" type="ORF">KI387_030471</name>
</gene>
<evidence type="ECO:0000256" key="13">
    <source>
        <dbReference type="ARBA" id="ARBA00022679"/>
    </source>
</evidence>
<keyword evidence="20" id="KW-0521">NADP</keyword>
<dbReference type="InterPro" id="IPR001048">
    <property type="entry name" value="Asp/Glu/Uridylate_kinase"/>
</dbReference>
<dbReference type="AlphaFoldDB" id="A0AA38CLA2"/>
<keyword evidence="10" id="KW-0150">Chloroplast</keyword>
<evidence type="ECO:0000256" key="17">
    <source>
        <dbReference type="ARBA" id="ARBA00022741"/>
    </source>
</evidence>
<dbReference type="InterPro" id="IPR001341">
    <property type="entry name" value="Asp_kinase"/>
</dbReference>
<comment type="catalytic activity">
    <reaction evidence="30">
        <text>L-homoserine + NADP(+) = L-aspartate 4-semialdehyde + NADPH + H(+)</text>
        <dbReference type="Rhea" id="RHEA:15761"/>
        <dbReference type="ChEBI" id="CHEBI:15378"/>
        <dbReference type="ChEBI" id="CHEBI:57476"/>
        <dbReference type="ChEBI" id="CHEBI:57783"/>
        <dbReference type="ChEBI" id="CHEBI:58349"/>
        <dbReference type="ChEBI" id="CHEBI:537519"/>
        <dbReference type="EC" id="1.1.1.3"/>
    </reaction>
    <physiologicalReaction direction="right-to-left" evidence="30">
        <dbReference type="Rhea" id="RHEA:15763"/>
    </physiologicalReaction>
</comment>
<dbReference type="GO" id="GO:0009086">
    <property type="term" value="P:methionine biosynthetic process"/>
    <property type="evidence" value="ECO:0007669"/>
    <property type="project" value="UniProtKB-KW"/>
</dbReference>
<dbReference type="SUPFAM" id="SSF51735">
    <property type="entry name" value="NAD(P)-binding Rossmann-fold domains"/>
    <property type="match status" value="1"/>
</dbReference>
<keyword evidence="15" id="KW-0479">Metal-binding</keyword>
<dbReference type="NCBIfam" id="NF006959">
    <property type="entry name" value="PRK09436.1"/>
    <property type="match status" value="1"/>
</dbReference>
<reference evidence="32 33" key="1">
    <citation type="journal article" date="2021" name="Nat. Plants">
        <title>The Taxus genome provides insights into paclitaxel biosynthesis.</title>
        <authorList>
            <person name="Xiong X."/>
            <person name="Gou J."/>
            <person name="Liao Q."/>
            <person name="Li Y."/>
            <person name="Zhou Q."/>
            <person name="Bi G."/>
            <person name="Li C."/>
            <person name="Du R."/>
            <person name="Wang X."/>
            <person name="Sun T."/>
            <person name="Guo L."/>
            <person name="Liang H."/>
            <person name="Lu P."/>
            <person name="Wu Y."/>
            <person name="Zhang Z."/>
            <person name="Ro D.K."/>
            <person name="Shang Y."/>
            <person name="Huang S."/>
            <person name="Yan J."/>
        </authorList>
    </citation>
    <scope>NUCLEOTIDE SEQUENCE [LARGE SCALE GENOMIC DNA]</scope>
    <source>
        <strain evidence="32">Ta-2019</strain>
    </source>
</reference>
<dbReference type="GO" id="GO:0046872">
    <property type="term" value="F:metal ion binding"/>
    <property type="evidence" value="ECO:0007669"/>
    <property type="project" value="UniProtKB-KW"/>
</dbReference>
<evidence type="ECO:0000256" key="25">
    <source>
        <dbReference type="ARBA" id="ARBA00023154"/>
    </source>
</evidence>
<keyword evidence="14" id="KW-0791">Threonine biosynthesis</keyword>
<evidence type="ECO:0000256" key="26">
    <source>
        <dbReference type="ARBA" id="ARBA00023167"/>
    </source>
</evidence>
<evidence type="ECO:0000256" key="18">
    <source>
        <dbReference type="ARBA" id="ARBA00022777"/>
    </source>
</evidence>
<dbReference type="EMBL" id="JAHRHJ020000010">
    <property type="protein sequence ID" value="KAH9298789.1"/>
    <property type="molecule type" value="Genomic_DNA"/>
</dbReference>
<evidence type="ECO:0000256" key="16">
    <source>
        <dbReference type="ARBA" id="ARBA00022737"/>
    </source>
</evidence>
<dbReference type="Pfam" id="PF00696">
    <property type="entry name" value="AA_kinase"/>
    <property type="match status" value="1"/>
</dbReference>
<dbReference type="GO" id="GO:0004412">
    <property type="term" value="F:homoserine dehydrogenase activity"/>
    <property type="evidence" value="ECO:0007669"/>
    <property type="project" value="UniProtKB-EC"/>
</dbReference>
<dbReference type="SUPFAM" id="SSF55021">
    <property type="entry name" value="ACT-like"/>
    <property type="match status" value="2"/>
</dbReference>
<evidence type="ECO:0000256" key="22">
    <source>
        <dbReference type="ARBA" id="ARBA00023002"/>
    </source>
</evidence>
<dbReference type="GO" id="GO:0005524">
    <property type="term" value="F:ATP binding"/>
    <property type="evidence" value="ECO:0007669"/>
    <property type="project" value="UniProtKB-KW"/>
</dbReference>
<dbReference type="CDD" id="cd04257">
    <property type="entry name" value="AAK_AK-HSDH"/>
    <property type="match status" value="1"/>
</dbReference>
<dbReference type="InterPro" id="IPR054352">
    <property type="entry name" value="ACT_Aspartokinase"/>
</dbReference>
<evidence type="ECO:0000256" key="9">
    <source>
        <dbReference type="ARBA" id="ARBA00010046"/>
    </source>
</evidence>
<dbReference type="Gene3D" id="3.30.360.10">
    <property type="entry name" value="Dihydrodipicolinate Reductase, domain 2"/>
    <property type="match status" value="1"/>
</dbReference>
<organism evidence="32 33">
    <name type="scientific">Taxus chinensis</name>
    <name type="common">Chinese yew</name>
    <name type="synonym">Taxus wallichiana var. chinensis</name>
    <dbReference type="NCBI Taxonomy" id="29808"/>
    <lineage>
        <taxon>Eukaryota</taxon>
        <taxon>Viridiplantae</taxon>
        <taxon>Streptophyta</taxon>
        <taxon>Embryophyta</taxon>
        <taxon>Tracheophyta</taxon>
        <taxon>Spermatophyta</taxon>
        <taxon>Pinopsida</taxon>
        <taxon>Pinidae</taxon>
        <taxon>Conifers II</taxon>
        <taxon>Cupressales</taxon>
        <taxon>Taxaceae</taxon>
        <taxon>Taxus</taxon>
    </lineage>
</organism>
<evidence type="ECO:0000256" key="3">
    <source>
        <dbReference type="ARBA" id="ARBA00004766"/>
    </source>
</evidence>
<dbReference type="Proteomes" id="UP000824469">
    <property type="component" value="Unassembled WGS sequence"/>
</dbReference>
<keyword evidence="33" id="KW-1185">Reference proteome</keyword>
<evidence type="ECO:0000256" key="27">
    <source>
        <dbReference type="ARBA" id="ARBA00023268"/>
    </source>
</evidence>
<feature type="domain" description="ACT" evidence="31">
    <location>
        <begin position="591"/>
        <end position="668"/>
    </location>
</feature>
<dbReference type="NCBIfam" id="NF007003">
    <property type="entry name" value="PRK09466.1"/>
    <property type="match status" value="1"/>
</dbReference>
<dbReference type="OMA" id="VTCNKIA"/>
<comment type="pathway">
    <text evidence="7">Amino-acid biosynthesis; L-threonine biosynthesis; L-threonine from L-aspartate: step 1/5.</text>
</comment>
<dbReference type="InterPro" id="IPR019811">
    <property type="entry name" value="HDH_CS"/>
</dbReference>
<evidence type="ECO:0000256" key="19">
    <source>
        <dbReference type="ARBA" id="ARBA00022840"/>
    </source>
</evidence>
<dbReference type="GO" id="GO:0009507">
    <property type="term" value="C:chloroplast"/>
    <property type="evidence" value="ECO:0007669"/>
    <property type="project" value="UniProtKB-SubCell"/>
</dbReference>
<evidence type="ECO:0000256" key="8">
    <source>
        <dbReference type="ARBA" id="ARBA00007952"/>
    </source>
</evidence>
<dbReference type="SUPFAM" id="SSF53633">
    <property type="entry name" value="Carbamate kinase-like"/>
    <property type="match status" value="1"/>
</dbReference>
<evidence type="ECO:0000313" key="32">
    <source>
        <dbReference type="EMBL" id="KAH9298789.1"/>
    </source>
</evidence>
<dbReference type="Gene3D" id="3.40.50.720">
    <property type="entry name" value="NAD(P)-binding Rossmann-like Domain"/>
    <property type="match status" value="1"/>
</dbReference>
<dbReference type="InterPro" id="IPR001342">
    <property type="entry name" value="HDH_cat"/>
</dbReference>
<dbReference type="PROSITE" id="PS00324">
    <property type="entry name" value="ASPARTOKINASE"/>
    <property type="match status" value="1"/>
</dbReference>
<dbReference type="InterPro" id="IPR045865">
    <property type="entry name" value="ACT-like_dom_sf"/>
</dbReference>
<evidence type="ECO:0000256" key="12">
    <source>
        <dbReference type="ARBA" id="ARBA00022640"/>
    </source>
</evidence>
<dbReference type="Pfam" id="PF03447">
    <property type="entry name" value="NAD_binding_3"/>
    <property type="match status" value="1"/>
</dbReference>
<keyword evidence="13" id="KW-0808">Transferase</keyword>
<dbReference type="GO" id="GO:0009090">
    <property type="term" value="P:homoserine biosynthetic process"/>
    <property type="evidence" value="ECO:0007669"/>
    <property type="project" value="TreeGrafter"/>
</dbReference>
<proteinExistence type="inferred from homology"/>
<evidence type="ECO:0000256" key="14">
    <source>
        <dbReference type="ARBA" id="ARBA00022697"/>
    </source>
</evidence>
<dbReference type="InterPro" id="IPR036291">
    <property type="entry name" value="NAD(P)-bd_dom_sf"/>
</dbReference>
<evidence type="ECO:0000256" key="6">
    <source>
        <dbReference type="ARBA" id="ARBA00005062"/>
    </source>
</evidence>
<comment type="pathway">
    <text evidence="3">Amino-acid biosynthesis; L-lysine biosynthesis via DAP pathway; (S)-tetrahydrodipicolinate from L-aspartate: step 1/4.</text>
</comment>
<comment type="caution">
    <text evidence="32">The sequence shown here is derived from an EMBL/GenBank/DDBJ whole genome shotgun (WGS) entry which is preliminary data.</text>
</comment>
<dbReference type="CDD" id="cd04922">
    <property type="entry name" value="ACT_AKi-HSDH-ThrA_2"/>
    <property type="match status" value="1"/>
</dbReference>
<dbReference type="FunFam" id="3.40.50.720:FF:000083">
    <property type="entry name" value="Bifunctional aspartokinase/homoserine dehydrogenase"/>
    <property type="match status" value="1"/>
</dbReference>
<comment type="pathway">
    <text evidence="5">Amino-acid biosynthesis; L-threonine biosynthesis; L-threonine from L-aspartate: step 3/5.</text>
</comment>
<keyword evidence="24" id="KW-0915">Sodium</keyword>
<keyword evidence="16" id="KW-0677">Repeat</keyword>
<evidence type="ECO:0000256" key="28">
    <source>
        <dbReference type="ARBA" id="ARBA00044938"/>
    </source>
</evidence>
<evidence type="ECO:0000256" key="15">
    <source>
        <dbReference type="ARBA" id="ARBA00022723"/>
    </source>
</evidence>
<dbReference type="FunFam" id="3.30.360.10:FF:000006">
    <property type="entry name" value="Bifunctional aspartokinase/homoserine dehydrogenase"/>
    <property type="match status" value="1"/>
</dbReference>
<evidence type="ECO:0000256" key="30">
    <source>
        <dbReference type="ARBA" id="ARBA00048841"/>
    </source>
</evidence>
<dbReference type="Pfam" id="PF22468">
    <property type="entry name" value="ACT_9"/>
    <property type="match status" value="2"/>
</dbReference>
<dbReference type="InterPro" id="IPR005106">
    <property type="entry name" value="Asp/hSer_DH_NAD-bd"/>
</dbReference>
<protein>
    <recommendedName>
        <fullName evidence="31">ACT domain-containing protein</fullName>
    </recommendedName>
</protein>
<comment type="subcellular location">
    <subcellularLocation>
        <location evidence="2">Plastid</location>
        <location evidence="2">Chloroplast</location>
    </subcellularLocation>
</comment>
<keyword evidence="23" id="KW-0520">NAD</keyword>
<evidence type="ECO:0000259" key="31">
    <source>
        <dbReference type="PROSITE" id="PS51671"/>
    </source>
</evidence>
<comment type="cofactor">
    <cofactor evidence="1">
        <name>a metal cation</name>
        <dbReference type="ChEBI" id="CHEBI:25213"/>
    </cofactor>
</comment>
<evidence type="ECO:0000256" key="11">
    <source>
        <dbReference type="ARBA" id="ARBA00022605"/>
    </source>
</evidence>
<dbReference type="FunFam" id="3.40.1160.10:FF:000017">
    <property type="entry name" value="Bifunctional aspartokinase/homoserine dehydrogenase"/>
    <property type="match status" value="1"/>
</dbReference>
<dbReference type="PANTHER" id="PTHR43070">
    <property type="match status" value="1"/>
</dbReference>
<dbReference type="FunFam" id="3.30.2130.10:FF:000001">
    <property type="entry name" value="Bifunctional aspartokinase/homoserine dehydrogenase"/>
    <property type="match status" value="1"/>
</dbReference>
<keyword evidence="17" id="KW-0547">Nucleotide-binding</keyword>
<keyword evidence="27" id="KW-0511">Multifunctional enzyme</keyword>
<dbReference type="InterPro" id="IPR011147">
    <property type="entry name" value="Bifunc_Aspkin/hSer_DH"/>
</dbReference>
<keyword evidence="11" id="KW-0028">Amino-acid biosynthesis</keyword>
<sequence>MVKQKHEALTTAQEPHRSQLEELGKLIAQKMDLLEGGMTVMSSIVLVLQNEKGEIVKDELESIVVDISERAKASGAGAGAGAAGSGSGQGLRKRPDLVIWKFKAMCDLERNMTIALSFMENLGRCIHGYLTLLRLEAVEAAVKTLGRCAFRPEKESIRPWNSMQDIGSTEKCAKEIAPPKGEMWAVHKFGGTCVASSERICNVAGIIAEDPSEKKVVVVSAMSKVTDMLYELVHKAQCRDDSYTTAIDQVHEKHKVTAFDLLDGDDLDKFLSQLQNDVNNLRAMLRAIYIAGHATESFSDFVVGHGELWSAQLMAAMIRKRGLPCVWMDTREVLVVNPTTSNQADPDYVASEEKLNKWYSLTPAETIVATGFIASTKDNLPTTLKRDGSDFSAAIMGALFKAGRVTIWTDVDGVYSADPRKVSEAVILKTLSYQEAWEMSYFGANVLHPRTIIPVMNYNIPIVIRNVFNLSSPGTTICQPSIKEVEDPPQYSDSIVKGFATIDNLALVNVEGTGMAGVPGTASAIFGAVKDVGANVIMISQASSEHSVCFAVPENEVNAVAEALQKRFKQALEAGRLSQVEVIHDCSILAAVGQRMASTPGVSATLFNALAKANINIRAIAQGCSEYNITVVVKRSDSIKALRAVHSRFYLSKTPLAVGIIGPGLIGGTLLDQLRDQAAVLKEEFNIDLRVMGIIGSTKMVLSDRGMDLQTWRELRKEKGILADLEKFVQHLHGNNFIPNTVIVDCTADSEVAKNYYQWLRKGMHIVTPNKKANSGPLDQYLRLRDLQRRSYTHYFYEATVGAGLPIISTLRGLLETGDKILQIEGIFSGTLSYIFNSFSGKEKFSEIVAKAKDAGYTEPDPRDDLSGMDVARKVIILARESGLKLELNDIPVQNLVPEPLWGCTSVEEFMRKLPDFDPEISKQREDADSRGEVLRYVGVVDTLANEGRVELKRYSKSHPFAQLYGSDNIIAITTKRYHKQPLIVRGPGAGAEVTAGGVFSDILRLASYLGAPS</sequence>
<keyword evidence="21" id="KW-0809">Transit peptide</keyword>
<dbReference type="InterPro" id="IPR036393">
    <property type="entry name" value="AceGlu_kinase-like_sf"/>
</dbReference>
<evidence type="ECO:0000256" key="4">
    <source>
        <dbReference type="ARBA" id="ARBA00004986"/>
    </source>
</evidence>
<keyword evidence="19" id="KW-0067">ATP-binding</keyword>
<dbReference type="InterPro" id="IPR002912">
    <property type="entry name" value="ACT_dom"/>
</dbReference>
<dbReference type="SUPFAM" id="SSF55347">
    <property type="entry name" value="Glyceraldehyde-3-phosphate dehydrogenase-like, C-terminal domain"/>
    <property type="match status" value="1"/>
</dbReference>
<dbReference type="GO" id="GO:0004072">
    <property type="term" value="F:aspartate kinase activity"/>
    <property type="evidence" value="ECO:0007669"/>
    <property type="project" value="UniProtKB-EC"/>
</dbReference>
<feature type="domain" description="ACT" evidence="31">
    <location>
        <begin position="510"/>
        <end position="582"/>
    </location>
</feature>
<keyword evidence="25" id="KW-0457">Lysine biosynthesis</keyword>
<dbReference type="InterPro" id="IPR041743">
    <property type="entry name" value="AK-HSDH_N"/>
</dbReference>
<comment type="function">
    <text evidence="28">Bifunctional aspartate kinase and homoserine dehydrogenase that catalyzes the first and the third steps toward the synthesis of lysine, methionine and threonine from aspartate.</text>
</comment>
<dbReference type="PROSITE" id="PS01042">
    <property type="entry name" value="HOMOSER_DHGENASE"/>
    <property type="match status" value="1"/>
</dbReference>
<dbReference type="Gene3D" id="3.30.2130.10">
    <property type="entry name" value="VC0802-like"/>
    <property type="match status" value="1"/>
</dbReference>
<accession>A0AA38CLA2</accession>
<dbReference type="NCBIfam" id="TIGR00657">
    <property type="entry name" value="asp_kinases"/>
    <property type="match status" value="1"/>
</dbReference>
<comment type="catalytic activity">
    <reaction evidence="29">
        <text>L-aspartate + ATP = 4-phospho-L-aspartate + ADP</text>
        <dbReference type="Rhea" id="RHEA:23776"/>
        <dbReference type="ChEBI" id="CHEBI:29991"/>
        <dbReference type="ChEBI" id="CHEBI:30616"/>
        <dbReference type="ChEBI" id="CHEBI:57535"/>
        <dbReference type="ChEBI" id="CHEBI:456216"/>
        <dbReference type="EC" id="2.7.2.4"/>
    </reaction>
    <physiologicalReaction direction="left-to-right" evidence="29">
        <dbReference type="Rhea" id="RHEA:23777"/>
    </physiologicalReaction>
</comment>
<dbReference type="Pfam" id="PF00742">
    <property type="entry name" value="Homoserine_dh"/>
    <property type="match status" value="1"/>
</dbReference>
<evidence type="ECO:0000256" key="29">
    <source>
        <dbReference type="ARBA" id="ARBA00048561"/>
    </source>
</evidence>
<name>A0AA38CLA2_TAXCH</name>
<evidence type="ECO:0000256" key="2">
    <source>
        <dbReference type="ARBA" id="ARBA00004229"/>
    </source>
</evidence>
<comment type="pathway">
    <text evidence="4">Amino-acid biosynthesis; L-methionine biosynthesis via de novo pathway; L-homoserine from L-aspartate: step 1/3.</text>
</comment>
<dbReference type="PANTHER" id="PTHR43070:SF5">
    <property type="entry name" value="HOMOSERINE DEHYDROGENASE"/>
    <property type="match status" value="1"/>
</dbReference>
<dbReference type="CDD" id="cd04921">
    <property type="entry name" value="ACT_AKi-HSDH-ThrA-like_1"/>
    <property type="match status" value="1"/>
</dbReference>
<dbReference type="Gene3D" id="3.40.1160.10">
    <property type="entry name" value="Acetylglutamate kinase-like"/>
    <property type="match status" value="1"/>
</dbReference>
<dbReference type="PROSITE" id="PS51671">
    <property type="entry name" value="ACT"/>
    <property type="match status" value="2"/>
</dbReference>
<keyword evidence="26" id="KW-0486">Methionine biosynthesis</keyword>
<comment type="similarity">
    <text evidence="9">In the N-terminal section; belongs to the aspartokinase family.</text>
</comment>
<keyword evidence="22" id="KW-0560">Oxidoreductase</keyword>
<evidence type="ECO:0000256" key="24">
    <source>
        <dbReference type="ARBA" id="ARBA00023053"/>
    </source>
</evidence>
<evidence type="ECO:0000256" key="1">
    <source>
        <dbReference type="ARBA" id="ARBA00001920"/>
    </source>
</evidence>
<keyword evidence="12" id="KW-0934">Plastid</keyword>
<evidence type="ECO:0000256" key="10">
    <source>
        <dbReference type="ARBA" id="ARBA00022528"/>
    </source>
</evidence>
<dbReference type="InterPro" id="IPR018042">
    <property type="entry name" value="Aspartate_kinase_CS"/>
</dbReference>
<dbReference type="GO" id="GO:0009085">
    <property type="term" value="P:lysine biosynthetic process"/>
    <property type="evidence" value="ECO:0007669"/>
    <property type="project" value="UniProtKB-KW"/>
</dbReference>
<evidence type="ECO:0000256" key="5">
    <source>
        <dbReference type="ARBA" id="ARBA00005056"/>
    </source>
</evidence>
<dbReference type="GO" id="GO:0009088">
    <property type="term" value="P:threonine biosynthetic process"/>
    <property type="evidence" value="ECO:0007669"/>
    <property type="project" value="UniProtKB-KW"/>
</dbReference>
<comment type="similarity">
    <text evidence="8">In the C-terminal section; belongs to the homoserine dehydrogenase family.</text>
</comment>
<evidence type="ECO:0000313" key="33">
    <source>
        <dbReference type="Proteomes" id="UP000824469"/>
    </source>
</evidence>
<evidence type="ECO:0000256" key="21">
    <source>
        <dbReference type="ARBA" id="ARBA00022946"/>
    </source>
</evidence>
<evidence type="ECO:0000256" key="7">
    <source>
        <dbReference type="ARBA" id="ARBA00005139"/>
    </source>
</evidence>
<comment type="pathway">
    <text evidence="6">Amino-acid biosynthesis; L-methionine biosynthesis via de novo pathway; L-homoserine from L-aspartate: step 3/3.</text>
</comment>
<keyword evidence="18" id="KW-0418">Kinase</keyword>
<evidence type="ECO:0000256" key="20">
    <source>
        <dbReference type="ARBA" id="ARBA00022857"/>
    </source>
</evidence>
<evidence type="ECO:0000256" key="23">
    <source>
        <dbReference type="ARBA" id="ARBA00023027"/>
    </source>
</evidence>
<dbReference type="GO" id="GO:0050661">
    <property type="term" value="F:NADP binding"/>
    <property type="evidence" value="ECO:0007669"/>
    <property type="project" value="InterPro"/>
</dbReference>